<evidence type="ECO:0000256" key="1">
    <source>
        <dbReference type="SAM" id="SignalP"/>
    </source>
</evidence>
<dbReference type="PROSITE" id="PS51257">
    <property type="entry name" value="PROKAR_LIPOPROTEIN"/>
    <property type="match status" value="1"/>
</dbReference>
<name>A0ABV0KJU3_9CYAN</name>
<dbReference type="EMBL" id="JAMPLM010000011">
    <property type="protein sequence ID" value="MEP1059528.1"/>
    <property type="molecule type" value="Genomic_DNA"/>
</dbReference>
<comment type="caution">
    <text evidence="2">The sequence shown here is derived from an EMBL/GenBank/DDBJ whole genome shotgun (WGS) entry which is preliminary data.</text>
</comment>
<sequence length="148" mass="16167">MNLSHRVRQSLTALVLVLVLAFTTACSGTATKSPQANYPSSIDRSIDYGQIARGDSASAQEFGNWVVETSKGLIKDAFVRDNNKLGAVISSQVRPNEVKALAQSLAQGFRKNFPNQDLTVLMYAPNKELILTARYDAQSKQIEYQAAS</sequence>
<accession>A0ABV0KJU3</accession>
<feature type="chain" id="PRO_5045059379" description="Lipoprotein" evidence="1">
    <location>
        <begin position="28"/>
        <end position="148"/>
    </location>
</feature>
<organism evidence="2 3">
    <name type="scientific">Stenomitos frigidus AS-A4</name>
    <dbReference type="NCBI Taxonomy" id="2933935"/>
    <lineage>
        <taxon>Bacteria</taxon>
        <taxon>Bacillati</taxon>
        <taxon>Cyanobacteriota</taxon>
        <taxon>Cyanophyceae</taxon>
        <taxon>Leptolyngbyales</taxon>
        <taxon>Leptolyngbyaceae</taxon>
        <taxon>Stenomitos</taxon>
    </lineage>
</organism>
<evidence type="ECO:0008006" key="4">
    <source>
        <dbReference type="Google" id="ProtNLM"/>
    </source>
</evidence>
<keyword evidence="1" id="KW-0732">Signal</keyword>
<feature type="signal peptide" evidence="1">
    <location>
        <begin position="1"/>
        <end position="27"/>
    </location>
</feature>
<evidence type="ECO:0000313" key="3">
    <source>
        <dbReference type="Proteomes" id="UP001476950"/>
    </source>
</evidence>
<protein>
    <recommendedName>
        <fullName evidence="4">Lipoprotein</fullName>
    </recommendedName>
</protein>
<reference evidence="2 3" key="1">
    <citation type="submission" date="2022-04" db="EMBL/GenBank/DDBJ databases">
        <title>Positive selection, recombination, and allopatry shape intraspecific diversity of widespread and dominant cyanobacteria.</title>
        <authorList>
            <person name="Wei J."/>
            <person name="Shu W."/>
            <person name="Hu C."/>
        </authorList>
    </citation>
    <scope>NUCLEOTIDE SEQUENCE [LARGE SCALE GENOMIC DNA]</scope>
    <source>
        <strain evidence="2 3">AS-A4</strain>
    </source>
</reference>
<gene>
    <name evidence="2" type="ORF">NDI38_13865</name>
</gene>
<proteinExistence type="predicted"/>
<dbReference type="Proteomes" id="UP001476950">
    <property type="component" value="Unassembled WGS sequence"/>
</dbReference>
<keyword evidence="3" id="KW-1185">Reference proteome</keyword>
<dbReference type="RefSeq" id="WP_190446494.1">
    <property type="nucleotide sequence ID" value="NZ_JAMPLM010000011.1"/>
</dbReference>
<evidence type="ECO:0000313" key="2">
    <source>
        <dbReference type="EMBL" id="MEP1059528.1"/>
    </source>
</evidence>